<keyword evidence="5" id="KW-1185">Reference proteome</keyword>
<evidence type="ECO:0000313" key="5">
    <source>
        <dbReference type="Proteomes" id="UP000011723"/>
    </source>
</evidence>
<dbReference type="AlphaFoldDB" id="M1NX42"/>
<dbReference type="InterPro" id="IPR013149">
    <property type="entry name" value="ADH-like_C"/>
</dbReference>
<dbReference type="Gene3D" id="3.90.180.10">
    <property type="entry name" value="Medium-chain alcohol dehydrogenases, catalytic domain"/>
    <property type="match status" value="1"/>
</dbReference>
<dbReference type="CDD" id="cd05289">
    <property type="entry name" value="MDR_like_2"/>
    <property type="match status" value="1"/>
</dbReference>
<dbReference type="InterPro" id="IPR020843">
    <property type="entry name" value="ER"/>
</dbReference>
<evidence type="ECO:0000259" key="3">
    <source>
        <dbReference type="SMART" id="SM00829"/>
    </source>
</evidence>
<protein>
    <submittedName>
        <fullName evidence="4">Oxidoreductase</fullName>
    </submittedName>
</protein>
<feature type="domain" description="Enoyl reductase (ER)" evidence="3">
    <location>
        <begin position="7"/>
        <end position="291"/>
    </location>
</feature>
<dbReference type="InterPro" id="IPR036291">
    <property type="entry name" value="NAD(P)-bd_dom_sf"/>
</dbReference>
<dbReference type="Proteomes" id="UP000011723">
    <property type="component" value="Chromosome"/>
</dbReference>
<dbReference type="EMBL" id="CP003697">
    <property type="protein sequence ID" value="AGF72055.1"/>
    <property type="molecule type" value="Genomic_DNA"/>
</dbReference>
<dbReference type="Gene3D" id="3.40.50.720">
    <property type="entry name" value="NAD(P)-binding Rossmann-like Domain"/>
    <property type="match status" value="1"/>
</dbReference>
<dbReference type="STRING" id="1121362.A605_05245"/>
<gene>
    <name evidence="4" type="ORF">A605_05245</name>
</gene>
<dbReference type="SUPFAM" id="SSF51735">
    <property type="entry name" value="NAD(P)-binding Rossmann-fold domains"/>
    <property type="match status" value="1"/>
</dbReference>
<evidence type="ECO:0000256" key="1">
    <source>
        <dbReference type="ARBA" id="ARBA00022857"/>
    </source>
</evidence>
<dbReference type="HOGENOM" id="CLU_026673_3_3_11"/>
<accession>M1NX42</accession>
<dbReference type="PATRIC" id="fig|1121362.3.peg.1054"/>
<sequence length="299" mass="30674">MVAEKFGGPDVITIDERDMPDLAPGGVRVAVRAAGVNQLDARRRTGSLGGEAPVPLGGAFAGVVVESNDAGWEVGEEVIGWGAEAAAADLVDVTADRLAARPGDMEWELAAGLPAVGQAALSALQDFDLEPNDVIVIHGAAGGVGTALIQLAVTRGLRVIATAAEENREYLRELGAVPVTEGDDLSGRIEAATEGDPVAASIDLRGTPETGEYADSLEGAGGAAITLVPETRDSHGIAMPLVKLGSAQMLELLDAVSAGRLKLPVETVPLADVAEAHRRLDADEVRGALVLDLSDNPHL</sequence>
<dbReference type="InterPro" id="IPR011032">
    <property type="entry name" value="GroES-like_sf"/>
</dbReference>
<organism evidence="4 5">
    <name type="scientific">Corynebacterium halotolerans YIM 70093 = DSM 44683</name>
    <dbReference type="NCBI Taxonomy" id="1121362"/>
    <lineage>
        <taxon>Bacteria</taxon>
        <taxon>Bacillati</taxon>
        <taxon>Actinomycetota</taxon>
        <taxon>Actinomycetes</taxon>
        <taxon>Mycobacteriales</taxon>
        <taxon>Corynebacteriaceae</taxon>
        <taxon>Corynebacterium</taxon>
    </lineage>
</organism>
<keyword evidence="2" id="KW-0560">Oxidoreductase</keyword>
<dbReference type="GO" id="GO:0070402">
    <property type="term" value="F:NADPH binding"/>
    <property type="evidence" value="ECO:0007669"/>
    <property type="project" value="TreeGrafter"/>
</dbReference>
<proteinExistence type="predicted"/>
<dbReference type="PANTHER" id="PTHR48106">
    <property type="entry name" value="QUINONE OXIDOREDUCTASE PIG3-RELATED"/>
    <property type="match status" value="1"/>
</dbReference>
<evidence type="ECO:0000313" key="4">
    <source>
        <dbReference type="EMBL" id="AGF72055.1"/>
    </source>
</evidence>
<name>M1NX42_9CORY</name>
<dbReference type="eggNOG" id="COG0604">
    <property type="taxonomic scope" value="Bacteria"/>
</dbReference>
<reference evidence="4 5" key="1">
    <citation type="journal article" date="2012" name="Stand. Genomic Sci.">
        <title>Genome sequence of the halotolerant bacterium Corynebacterium halotolerans type strain YIM 70093(T) (= DSM 44683(T)).</title>
        <authorList>
            <person name="Ruckert C."/>
            <person name="Albersmeier A."/>
            <person name="Al-Dilaimi A."/>
            <person name="Niehaus K."/>
            <person name="Szczepanowski R."/>
            <person name="Kalinowski J."/>
        </authorList>
    </citation>
    <scope>NUCLEOTIDE SEQUENCE [LARGE SCALE GENOMIC DNA]</scope>
    <source>
        <strain evidence="4">YIM 70093</strain>
    </source>
</reference>
<dbReference type="SUPFAM" id="SSF50129">
    <property type="entry name" value="GroES-like"/>
    <property type="match status" value="1"/>
</dbReference>
<dbReference type="SMART" id="SM00829">
    <property type="entry name" value="PKS_ER"/>
    <property type="match status" value="1"/>
</dbReference>
<keyword evidence="1" id="KW-0521">NADP</keyword>
<dbReference type="KEGG" id="chn:A605_05245"/>
<dbReference type="Pfam" id="PF08240">
    <property type="entry name" value="ADH_N"/>
    <property type="match status" value="1"/>
</dbReference>
<dbReference type="Pfam" id="PF00107">
    <property type="entry name" value="ADH_zinc_N"/>
    <property type="match status" value="1"/>
</dbReference>
<dbReference type="GO" id="GO:0016651">
    <property type="term" value="F:oxidoreductase activity, acting on NAD(P)H"/>
    <property type="evidence" value="ECO:0007669"/>
    <property type="project" value="TreeGrafter"/>
</dbReference>
<evidence type="ECO:0000256" key="2">
    <source>
        <dbReference type="ARBA" id="ARBA00023002"/>
    </source>
</evidence>
<dbReference type="InterPro" id="IPR013154">
    <property type="entry name" value="ADH-like_N"/>
</dbReference>